<organism evidence="1 2">
    <name type="scientific">Sphingomonas aurantiaca</name>
    <dbReference type="NCBI Taxonomy" id="185949"/>
    <lineage>
        <taxon>Bacteria</taxon>
        <taxon>Pseudomonadati</taxon>
        <taxon>Pseudomonadota</taxon>
        <taxon>Alphaproteobacteria</taxon>
        <taxon>Sphingomonadales</taxon>
        <taxon>Sphingomonadaceae</taxon>
        <taxon>Sphingomonas</taxon>
    </lineage>
</organism>
<reference evidence="1 2" key="1">
    <citation type="submission" date="2018-04" db="EMBL/GenBank/DDBJ databases">
        <title>Genomic Encyclopedia of Type Strains, Phase III (KMG-III): the genomes of soil and plant-associated and newly described type strains.</title>
        <authorList>
            <person name="Whitman W."/>
        </authorList>
    </citation>
    <scope>NUCLEOTIDE SEQUENCE [LARGE SCALE GENOMIC DNA]</scope>
    <source>
        <strain evidence="1 2">MA101b</strain>
    </source>
</reference>
<gene>
    <name evidence="1" type="ORF">C8J26_0851</name>
</gene>
<comment type="caution">
    <text evidence="1">The sequence shown here is derived from an EMBL/GenBank/DDBJ whole genome shotgun (WGS) entry which is preliminary data.</text>
</comment>
<dbReference type="AlphaFoldDB" id="A0A2T5GTB9"/>
<name>A0A2T5GTB9_9SPHN</name>
<evidence type="ECO:0000313" key="1">
    <source>
        <dbReference type="EMBL" id="PTQ62570.1"/>
    </source>
</evidence>
<proteinExistence type="predicted"/>
<dbReference type="RefSeq" id="WP_146168764.1">
    <property type="nucleotide sequence ID" value="NZ_QAOG01000001.1"/>
</dbReference>
<evidence type="ECO:0000313" key="2">
    <source>
        <dbReference type="Proteomes" id="UP000244189"/>
    </source>
</evidence>
<dbReference type="Proteomes" id="UP000244189">
    <property type="component" value="Unassembled WGS sequence"/>
</dbReference>
<protein>
    <recommendedName>
        <fullName evidence="3">GSCFA domain-containing protein</fullName>
    </recommendedName>
</protein>
<accession>A0A2T5GTB9</accession>
<sequence length="280" mass="31147">MSAESKSEMSAGNEPTRVFAIGSCRVHTPLKRALAAVPEMSYIGDPVFGFVHSAADIHQMLHVNDGIMRPPKELYSLLSIRNEKFQPDDESRKRRVIKHDVVVIEISSIRILKYGSCSLQINRLKEIVKERAGVRNEAVVTTSPRFAAVLALARSVSEGSDPVSVALRDFNDFEQSPDDFYDAARSILDRLPMPVLLVPHVNLTSTGNPIPQRQIIRDALERIAGESENIRFYDPTALVRDVGYGAAMADSAHYQEDFELAMGEQLAAEIRGLLNTQDMR</sequence>
<keyword evidence="2" id="KW-1185">Reference proteome</keyword>
<dbReference type="EMBL" id="QAOG01000001">
    <property type="protein sequence ID" value="PTQ62570.1"/>
    <property type="molecule type" value="Genomic_DNA"/>
</dbReference>
<evidence type="ECO:0008006" key="3">
    <source>
        <dbReference type="Google" id="ProtNLM"/>
    </source>
</evidence>